<dbReference type="Gene3D" id="2.40.30.10">
    <property type="entry name" value="Translation factors"/>
    <property type="match status" value="1"/>
</dbReference>
<evidence type="ECO:0000256" key="3">
    <source>
        <dbReference type="ARBA" id="ARBA00022630"/>
    </source>
</evidence>
<dbReference type="InterPro" id="IPR037117">
    <property type="entry name" value="Dihydroorotate_DH_ele_sf"/>
</dbReference>
<dbReference type="PIRSF" id="PIRSF006816">
    <property type="entry name" value="Cyc3_hyd_g"/>
    <property type="match status" value="1"/>
</dbReference>
<dbReference type="GO" id="GO:0051537">
    <property type="term" value="F:2 iron, 2 sulfur cluster binding"/>
    <property type="evidence" value="ECO:0007669"/>
    <property type="project" value="UniProtKB-KW"/>
</dbReference>
<evidence type="ECO:0000256" key="8">
    <source>
        <dbReference type="ARBA" id="ARBA00023004"/>
    </source>
</evidence>
<accession>A0A6J6J4L1</accession>
<evidence type="ECO:0000256" key="1">
    <source>
        <dbReference type="ARBA" id="ARBA00006422"/>
    </source>
</evidence>
<dbReference type="Pfam" id="PF10418">
    <property type="entry name" value="DHODB_Fe-S_bind"/>
    <property type="match status" value="1"/>
</dbReference>
<feature type="domain" description="Dihydroorotate dehydrogenase electron transfer subunit iron-sulphur cluster binding" evidence="12">
    <location>
        <begin position="223"/>
        <end position="264"/>
    </location>
</feature>
<keyword evidence="9" id="KW-0411">Iron-sulfur</keyword>
<sequence length="284" mass="29931">MAPLQITGQVLDVRRAGMYTVLSLTAPGLAERTRAGHFLNIGIGGEESGLLLRRSFAIYQVQSRGVYGGSVDIVVGVHGKGTQWLVDRRRHDNLSIVGPLGRPFTLPKEPANCILVGGGYGTAPLFMLADQLRERGCRVDVIAGAATEEKLFGTLEIKRAASTLTVTTDDGSLGVQGRVTDVLEDIITKTQADVVYACGPMGMLAAVAEIATARGVYSQCSVEESMACGVGVCMTCVLPVIGDDGITRMVRSCVEGPVFRGDRVRWSDVGTVPPDTLGAPTGGH</sequence>
<evidence type="ECO:0000256" key="4">
    <source>
        <dbReference type="ARBA" id="ARBA00022714"/>
    </source>
</evidence>
<evidence type="ECO:0000256" key="9">
    <source>
        <dbReference type="ARBA" id="ARBA00023014"/>
    </source>
</evidence>
<dbReference type="InterPro" id="IPR017938">
    <property type="entry name" value="Riboflavin_synthase-like_b-brl"/>
</dbReference>
<name>A0A6J6J4L1_9ZZZZ</name>
<dbReference type="EMBL" id="CAFBMO010000034">
    <property type="protein sequence ID" value="CAB4908354.1"/>
    <property type="molecule type" value="Genomic_DNA"/>
</dbReference>
<gene>
    <name evidence="13" type="ORF">UFOPK1908_01510</name>
    <name evidence="14" type="ORF">UFOPK3576_00928</name>
</gene>
<dbReference type="Gene3D" id="2.10.240.10">
    <property type="entry name" value="Dihydroorotate dehydrogenase, electron transfer subunit"/>
    <property type="match status" value="1"/>
</dbReference>
<dbReference type="SUPFAM" id="SSF52343">
    <property type="entry name" value="Ferredoxin reductase-like, C-terminal NADP-linked domain"/>
    <property type="match status" value="1"/>
</dbReference>
<dbReference type="Pfam" id="PF00175">
    <property type="entry name" value="NAD_binding_1"/>
    <property type="match status" value="1"/>
</dbReference>
<evidence type="ECO:0000259" key="12">
    <source>
        <dbReference type="Pfam" id="PF10418"/>
    </source>
</evidence>
<evidence type="ECO:0000256" key="6">
    <source>
        <dbReference type="ARBA" id="ARBA00022827"/>
    </source>
</evidence>
<dbReference type="GO" id="GO:0050660">
    <property type="term" value="F:flavin adenine dinucleotide binding"/>
    <property type="evidence" value="ECO:0007669"/>
    <property type="project" value="InterPro"/>
</dbReference>
<dbReference type="GO" id="GO:0046872">
    <property type="term" value="F:metal ion binding"/>
    <property type="evidence" value="ECO:0007669"/>
    <property type="project" value="UniProtKB-KW"/>
</dbReference>
<evidence type="ECO:0000256" key="7">
    <source>
        <dbReference type="ARBA" id="ARBA00022982"/>
    </source>
</evidence>
<evidence type="ECO:0000313" key="14">
    <source>
        <dbReference type="EMBL" id="CAB4908354.1"/>
    </source>
</evidence>
<organism evidence="13">
    <name type="scientific">freshwater metagenome</name>
    <dbReference type="NCBI Taxonomy" id="449393"/>
    <lineage>
        <taxon>unclassified sequences</taxon>
        <taxon>metagenomes</taxon>
        <taxon>ecological metagenomes</taxon>
    </lineage>
</organism>
<comment type="similarity">
    <text evidence="1">Belongs to the PyrK family.</text>
</comment>
<keyword evidence="2" id="KW-0813">Transport</keyword>
<keyword evidence="6" id="KW-0274">FAD</keyword>
<evidence type="ECO:0000313" key="13">
    <source>
        <dbReference type="EMBL" id="CAB4631790.1"/>
    </source>
</evidence>
<keyword evidence="3" id="KW-0285">Flavoprotein</keyword>
<keyword evidence="7" id="KW-0249">Electron transport</keyword>
<evidence type="ECO:0000256" key="2">
    <source>
        <dbReference type="ARBA" id="ARBA00022448"/>
    </source>
</evidence>
<dbReference type="InterPro" id="IPR012165">
    <property type="entry name" value="Cyt_c3_hydrogenase_gsu"/>
</dbReference>
<evidence type="ECO:0000259" key="11">
    <source>
        <dbReference type="Pfam" id="PF00175"/>
    </source>
</evidence>
<dbReference type="InterPro" id="IPR001433">
    <property type="entry name" value="OxRdtase_FAD/NAD-bd"/>
</dbReference>
<comment type="cofactor">
    <cofactor evidence="10">
        <name>[2Fe-2S] cluster</name>
        <dbReference type="ChEBI" id="CHEBI:190135"/>
    </cofactor>
</comment>
<protein>
    <submittedName>
        <fullName evidence="13">Unannotated protein</fullName>
    </submittedName>
</protein>
<dbReference type="SUPFAM" id="SSF63380">
    <property type="entry name" value="Riboflavin synthase domain-like"/>
    <property type="match status" value="1"/>
</dbReference>
<reference evidence="13" key="1">
    <citation type="submission" date="2020-05" db="EMBL/GenBank/DDBJ databases">
        <authorList>
            <person name="Chiriac C."/>
            <person name="Salcher M."/>
            <person name="Ghai R."/>
            <person name="Kavagutti S V."/>
        </authorList>
    </citation>
    <scope>NUCLEOTIDE SEQUENCE</scope>
</reference>
<dbReference type="AlphaFoldDB" id="A0A6J6J4L1"/>
<dbReference type="PANTHER" id="PTHR43513:SF3">
    <property type="entry name" value="DIHYDROOROTATE DEHYDROGENASE B (NAD(+)), ELECTRON TRANSFER SUBUNIT-RELATED"/>
    <property type="match status" value="1"/>
</dbReference>
<dbReference type="InterPro" id="IPR039261">
    <property type="entry name" value="FNR_nucleotide-bd"/>
</dbReference>
<dbReference type="GO" id="GO:0006221">
    <property type="term" value="P:pyrimidine nucleotide biosynthetic process"/>
    <property type="evidence" value="ECO:0007669"/>
    <property type="project" value="InterPro"/>
</dbReference>
<keyword evidence="4" id="KW-0001">2Fe-2S</keyword>
<proteinExistence type="inferred from homology"/>
<evidence type="ECO:0000256" key="5">
    <source>
        <dbReference type="ARBA" id="ARBA00022723"/>
    </source>
</evidence>
<feature type="domain" description="Oxidoreductase FAD/NAD(P)-binding" evidence="11">
    <location>
        <begin position="115"/>
        <end position="208"/>
    </location>
</feature>
<evidence type="ECO:0000256" key="10">
    <source>
        <dbReference type="ARBA" id="ARBA00034078"/>
    </source>
</evidence>
<dbReference type="InterPro" id="IPR019480">
    <property type="entry name" value="Dihydroorotate_DH_Fe-S-bd"/>
</dbReference>
<dbReference type="PANTHER" id="PTHR43513">
    <property type="entry name" value="DIHYDROOROTATE DEHYDROGENASE B (NAD(+)), ELECTRON TRANSFER SUBUNIT"/>
    <property type="match status" value="1"/>
</dbReference>
<dbReference type="Gene3D" id="3.40.50.80">
    <property type="entry name" value="Nucleotide-binding domain of ferredoxin-NADP reductase (FNR) module"/>
    <property type="match status" value="1"/>
</dbReference>
<dbReference type="EMBL" id="CAEZVB010000116">
    <property type="protein sequence ID" value="CAB4631790.1"/>
    <property type="molecule type" value="Genomic_DNA"/>
</dbReference>
<keyword evidence="5" id="KW-0479">Metal-binding</keyword>
<dbReference type="CDD" id="cd06218">
    <property type="entry name" value="DHOD_e_trans"/>
    <property type="match status" value="1"/>
</dbReference>
<keyword evidence="8" id="KW-0408">Iron</keyword>
<dbReference type="GO" id="GO:0016491">
    <property type="term" value="F:oxidoreductase activity"/>
    <property type="evidence" value="ECO:0007669"/>
    <property type="project" value="InterPro"/>
</dbReference>
<dbReference type="InterPro" id="IPR050353">
    <property type="entry name" value="PyrK_electron_transfer"/>
</dbReference>